<evidence type="ECO:0000313" key="4">
    <source>
        <dbReference type="Proteomes" id="UP000637423"/>
    </source>
</evidence>
<keyword evidence="4" id="KW-1185">Reference proteome</keyword>
<dbReference type="Gene3D" id="3.30.750.140">
    <property type="match status" value="1"/>
</dbReference>
<feature type="compositionally biased region" description="Low complexity" evidence="1">
    <location>
        <begin position="98"/>
        <end position="111"/>
    </location>
</feature>
<dbReference type="InterPro" id="IPR038610">
    <property type="entry name" value="FliK-like_C_sf"/>
</dbReference>
<gene>
    <name evidence="3" type="ORF">GCM10011396_22030</name>
</gene>
<evidence type="ECO:0000259" key="2">
    <source>
        <dbReference type="Pfam" id="PF02120"/>
    </source>
</evidence>
<feature type="domain" description="Flagellar hook-length control protein-like C-terminal" evidence="2">
    <location>
        <begin position="234"/>
        <end position="290"/>
    </location>
</feature>
<dbReference type="AlphaFoldDB" id="A0A916XIM1"/>
<feature type="region of interest" description="Disordered" evidence="1">
    <location>
        <begin position="98"/>
        <end position="117"/>
    </location>
</feature>
<organism evidence="3 4">
    <name type="scientific">Undibacterium terreum</name>
    <dbReference type="NCBI Taxonomy" id="1224302"/>
    <lineage>
        <taxon>Bacteria</taxon>
        <taxon>Pseudomonadati</taxon>
        <taxon>Pseudomonadota</taxon>
        <taxon>Betaproteobacteria</taxon>
        <taxon>Burkholderiales</taxon>
        <taxon>Oxalobacteraceae</taxon>
        <taxon>Undibacterium</taxon>
    </lineage>
</organism>
<proteinExistence type="predicted"/>
<reference evidence="3" key="2">
    <citation type="submission" date="2020-09" db="EMBL/GenBank/DDBJ databases">
        <authorList>
            <person name="Sun Q."/>
            <person name="Zhou Y."/>
        </authorList>
    </citation>
    <scope>NUCLEOTIDE SEQUENCE</scope>
    <source>
        <strain evidence="3">CGMCC 1.10998</strain>
    </source>
</reference>
<dbReference type="Proteomes" id="UP000637423">
    <property type="component" value="Unassembled WGS sequence"/>
</dbReference>
<protein>
    <recommendedName>
        <fullName evidence="2">Flagellar hook-length control protein-like C-terminal domain-containing protein</fullName>
    </recommendedName>
</protein>
<dbReference type="RefSeq" id="WP_188566106.1">
    <property type="nucleotide sequence ID" value="NZ_BMED01000002.1"/>
</dbReference>
<evidence type="ECO:0000313" key="3">
    <source>
        <dbReference type="EMBL" id="GGC74399.1"/>
    </source>
</evidence>
<accession>A0A916XIM1</accession>
<comment type="caution">
    <text evidence="3">The sequence shown here is derived from an EMBL/GenBank/DDBJ whole genome shotgun (WGS) entry which is preliminary data.</text>
</comment>
<dbReference type="EMBL" id="BMED01000002">
    <property type="protein sequence ID" value="GGC74399.1"/>
    <property type="molecule type" value="Genomic_DNA"/>
</dbReference>
<name>A0A916XIM1_9BURK</name>
<evidence type="ECO:0000256" key="1">
    <source>
        <dbReference type="SAM" id="MobiDB-lite"/>
    </source>
</evidence>
<reference evidence="3" key="1">
    <citation type="journal article" date="2014" name="Int. J. Syst. Evol. Microbiol.">
        <title>Complete genome sequence of Corynebacterium casei LMG S-19264T (=DSM 44701T), isolated from a smear-ripened cheese.</title>
        <authorList>
            <consortium name="US DOE Joint Genome Institute (JGI-PGF)"/>
            <person name="Walter F."/>
            <person name="Albersmeier A."/>
            <person name="Kalinowski J."/>
            <person name="Ruckert C."/>
        </authorList>
    </citation>
    <scope>NUCLEOTIDE SEQUENCE</scope>
    <source>
        <strain evidence="3">CGMCC 1.10998</strain>
    </source>
</reference>
<sequence>MAVERVTATVLPLVFRDQPGANGQAAQFKIGETVQLTLGDAAADELLASTQDGTALKLAGLGSLVSMLSPGDVLQLRVLATSPQLELAVVPPSGYASSTNAANAANTSKSAGDAGPEQAAMRLDQAGLSRQITWRAPDAAALAVSWRVMVLSFFQQQNALREQARGQHVPGSLLMADMATSTLRDTPKVPLNLDAESWLFAAYTWNGQKLMLRVLGTDEEDPARKKAYRSKIALRVELLLPNAGPVSVQMELTNGGVLLDLASEHAEAMQYLRDALRGLASAIARAGLSIMRCRLSRHLPPISALNSVRAEAGISGMRPELFRAMAEVIVFLVQPAG</sequence>
<dbReference type="InterPro" id="IPR021136">
    <property type="entry name" value="Flagellar_hook_control-like_C"/>
</dbReference>
<dbReference type="Pfam" id="PF02120">
    <property type="entry name" value="Flg_hook"/>
    <property type="match status" value="1"/>
</dbReference>